<keyword evidence="3" id="KW-0479">Metal-binding</keyword>
<evidence type="ECO:0000313" key="4">
    <source>
        <dbReference type="EMBL" id="PVD31239.1"/>
    </source>
</evidence>
<dbReference type="InterPro" id="IPR002678">
    <property type="entry name" value="DUF34/NIF3"/>
</dbReference>
<gene>
    <name evidence="4" type="ORF">C0Q70_06651</name>
</gene>
<dbReference type="OrthoDB" id="3345469at2759"/>
<comment type="caution">
    <text evidence="4">The sequence shown here is derived from an EMBL/GenBank/DDBJ whole genome shotgun (WGS) entry which is preliminary data.</text>
</comment>
<dbReference type="SUPFAM" id="SSF102705">
    <property type="entry name" value="NIF3 (NGG1p interacting factor 3)-like"/>
    <property type="match status" value="1"/>
</dbReference>
<sequence length="300" mass="32998">MQEAEQEEVNMIVSYHPPIFGSFKRLTQRTWKEKLIIRCLEKRIAVYSPHTSWDAAADGVNDWLIGAFGDDIQDKKPLEQTEILPKGTNKRLSVMVSEEEAKLLLTSLQWLGKDQVYCENQNSSNVGDASGTVKLHVSCKAADLSEIMKELTRSGITLQHLECTDSAKLPSPGFGMGRSGRFRSSISIETAISHIKDHLGLQHVRIAKAPGQTELTSVAVCAGSGSSVLRGVKADLYLTGEMSHHDVLDAVCKGTSVVLCDHSNTERGFLKVVQVRLQDVLKSQVEVLVSLQDSEPLKVM</sequence>
<evidence type="ECO:0000313" key="5">
    <source>
        <dbReference type="Proteomes" id="UP000245119"/>
    </source>
</evidence>
<proteinExistence type="inferred from homology"/>
<feature type="binding site" evidence="3">
    <location>
        <position position="266"/>
    </location>
    <ligand>
        <name>a divalent metal cation</name>
        <dbReference type="ChEBI" id="CHEBI:60240"/>
        <label>1</label>
    </ligand>
</feature>
<dbReference type="EMBL" id="PZQS01000004">
    <property type="protein sequence ID" value="PVD31239.1"/>
    <property type="molecule type" value="Genomic_DNA"/>
</dbReference>
<dbReference type="InterPro" id="IPR036069">
    <property type="entry name" value="DUF34/NIF3_sf"/>
</dbReference>
<accession>A0A2T7PCV5</accession>
<dbReference type="Proteomes" id="UP000245119">
    <property type="component" value="Linkage Group LG4"/>
</dbReference>
<dbReference type="NCBIfam" id="TIGR00486">
    <property type="entry name" value="YbgI_SA1388"/>
    <property type="match status" value="1"/>
</dbReference>
<name>A0A2T7PCV5_POMCA</name>
<dbReference type="PANTHER" id="PTHR13799">
    <property type="entry name" value="NGG1 INTERACTING FACTOR 3"/>
    <property type="match status" value="1"/>
</dbReference>
<evidence type="ECO:0000256" key="1">
    <source>
        <dbReference type="ARBA" id="ARBA00006964"/>
    </source>
</evidence>
<dbReference type="GO" id="GO:0005739">
    <property type="term" value="C:mitochondrion"/>
    <property type="evidence" value="ECO:0007669"/>
    <property type="project" value="TreeGrafter"/>
</dbReference>
<dbReference type="FunFam" id="3.40.1390.30:FF:000001">
    <property type="entry name" value="GTP cyclohydrolase 1 type 2"/>
    <property type="match status" value="1"/>
</dbReference>
<evidence type="ECO:0000256" key="3">
    <source>
        <dbReference type="PIRSR" id="PIRSR602678-1"/>
    </source>
</evidence>
<protein>
    <recommendedName>
        <fullName evidence="2">NIF3-like protein 1</fullName>
    </recommendedName>
</protein>
<dbReference type="Gene3D" id="3.40.1390.30">
    <property type="entry name" value="NIF3 (NGG1p interacting factor 3)-like"/>
    <property type="match status" value="2"/>
</dbReference>
<feature type="binding site" evidence="3">
    <location>
        <position position="16"/>
    </location>
    <ligand>
        <name>a divalent metal cation</name>
        <dbReference type="ChEBI" id="CHEBI:60240"/>
        <label>1</label>
    </ligand>
</feature>
<feature type="binding site" evidence="3">
    <location>
        <position position="54"/>
    </location>
    <ligand>
        <name>a divalent metal cation</name>
        <dbReference type="ChEBI" id="CHEBI:60240"/>
        <label>1</label>
    </ligand>
</feature>
<organism evidence="4 5">
    <name type="scientific">Pomacea canaliculata</name>
    <name type="common">Golden apple snail</name>
    <dbReference type="NCBI Taxonomy" id="400727"/>
    <lineage>
        <taxon>Eukaryota</taxon>
        <taxon>Metazoa</taxon>
        <taxon>Spiralia</taxon>
        <taxon>Lophotrochozoa</taxon>
        <taxon>Mollusca</taxon>
        <taxon>Gastropoda</taxon>
        <taxon>Caenogastropoda</taxon>
        <taxon>Architaenioglossa</taxon>
        <taxon>Ampullarioidea</taxon>
        <taxon>Ampullariidae</taxon>
        <taxon>Pomacea</taxon>
    </lineage>
</organism>
<evidence type="ECO:0000256" key="2">
    <source>
        <dbReference type="ARBA" id="ARBA00019069"/>
    </source>
</evidence>
<dbReference type="Pfam" id="PF01784">
    <property type="entry name" value="DUF34_NIF3"/>
    <property type="match status" value="1"/>
</dbReference>
<reference evidence="4 5" key="1">
    <citation type="submission" date="2018-04" db="EMBL/GenBank/DDBJ databases">
        <title>The genome of golden apple snail Pomacea canaliculata provides insight into stress tolerance and invasive adaptation.</title>
        <authorList>
            <person name="Liu C."/>
            <person name="Liu B."/>
            <person name="Ren Y."/>
            <person name="Zhang Y."/>
            <person name="Wang H."/>
            <person name="Li S."/>
            <person name="Jiang F."/>
            <person name="Yin L."/>
            <person name="Zhang G."/>
            <person name="Qian W."/>
            <person name="Fan W."/>
        </authorList>
    </citation>
    <scope>NUCLEOTIDE SEQUENCE [LARGE SCALE GENOMIC DNA]</scope>
    <source>
        <strain evidence="4">SZHN2017</strain>
        <tissue evidence="4">Muscle</tissue>
    </source>
</reference>
<dbReference type="GO" id="GO:0046872">
    <property type="term" value="F:metal ion binding"/>
    <property type="evidence" value="ECO:0007669"/>
    <property type="project" value="UniProtKB-KW"/>
</dbReference>
<comment type="similarity">
    <text evidence="1">Belongs to the GTP cyclohydrolase I type 2/NIF3 family.</text>
</comment>
<keyword evidence="5" id="KW-1185">Reference proteome</keyword>
<dbReference type="PANTHER" id="PTHR13799:SF13">
    <property type="entry name" value="NIF3-LIKE PROTEIN 1"/>
    <property type="match status" value="1"/>
</dbReference>
<feature type="binding site" evidence="3">
    <location>
        <position position="262"/>
    </location>
    <ligand>
        <name>a divalent metal cation</name>
        <dbReference type="ChEBI" id="CHEBI:60240"/>
        <label>1</label>
    </ligand>
</feature>
<dbReference type="AlphaFoldDB" id="A0A2T7PCV5"/>
<dbReference type="STRING" id="400727.A0A2T7PCV5"/>